<accession>A0ABS7JTZ8</accession>
<organism evidence="2 3">
    <name type="scientific">Qipengyuania mesophila</name>
    <dbReference type="NCBI Taxonomy" id="2867246"/>
    <lineage>
        <taxon>Bacteria</taxon>
        <taxon>Pseudomonadati</taxon>
        <taxon>Pseudomonadota</taxon>
        <taxon>Alphaproteobacteria</taxon>
        <taxon>Sphingomonadales</taxon>
        <taxon>Erythrobacteraceae</taxon>
        <taxon>Qipengyuania</taxon>
    </lineage>
</organism>
<comment type="caution">
    <text evidence="2">The sequence shown here is derived from an EMBL/GenBank/DDBJ whole genome shotgun (WGS) entry which is preliminary data.</text>
</comment>
<proteinExistence type="predicted"/>
<evidence type="ECO:0000256" key="1">
    <source>
        <dbReference type="SAM" id="MobiDB-lite"/>
    </source>
</evidence>
<evidence type="ECO:0000313" key="2">
    <source>
        <dbReference type="EMBL" id="MBX7501136.1"/>
    </source>
</evidence>
<gene>
    <name evidence="2" type="ORF">K3181_06750</name>
</gene>
<dbReference type="EMBL" id="JAIGNU010000001">
    <property type="protein sequence ID" value="MBX7501136.1"/>
    <property type="molecule type" value="Genomic_DNA"/>
</dbReference>
<feature type="region of interest" description="Disordered" evidence="1">
    <location>
        <begin position="109"/>
        <end position="169"/>
    </location>
</feature>
<protein>
    <submittedName>
        <fullName evidence="2">Uncharacterized protein</fullName>
    </submittedName>
</protein>
<keyword evidence="3" id="KW-1185">Reference proteome</keyword>
<dbReference type="Proteomes" id="UP000782554">
    <property type="component" value="Unassembled WGS sequence"/>
</dbReference>
<feature type="compositionally biased region" description="Low complexity" evidence="1">
    <location>
        <begin position="157"/>
        <end position="169"/>
    </location>
</feature>
<sequence>MSAQRDSEPPERIDILVPQEDYDAPLEDCSAEQEAASISGEIVVCRRRQSGREFGYDEERAQQRYAEETMNKGDPRAPDFGESCKKNPEKGMCIGFGKVPPPAYLVDFDAIPEAPPGSDADRVGRGLAPRGNEGQGPVPEPTESELGLPPAPAEITPSGSASPAAEPSG</sequence>
<evidence type="ECO:0000313" key="3">
    <source>
        <dbReference type="Proteomes" id="UP000782554"/>
    </source>
</evidence>
<dbReference type="RefSeq" id="WP_221602084.1">
    <property type="nucleotide sequence ID" value="NZ_JAIGNU010000001.1"/>
</dbReference>
<reference evidence="2 3" key="1">
    <citation type="submission" date="2021-08" db="EMBL/GenBank/DDBJ databases">
        <title>Comparative Genomics Analysis of the Genus Qipengyuania Reveals Extensive Genetic Diversity and Metabolic Versatility, Including the Description of Fifteen Novel Species.</title>
        <authorList>
            <person name="Liu Y."/>
        </authorList>
    </citation>
    <scope>NUCLEOTIDE SEQUENCE [LARGE SCALE GENOMIC DNA]</scope>
    <source>
        <strain evidence="2 3">YG27</strain>
    </source>
</reference>
<name>A0ABS7JTZ8_9SPHN</name>